<evidence type="ECO:0000313" key="4">
    <source>
        <dbReference type="RefSeq" id="XP_011080044.1"/>
    </source>
</evidence>
<feature type="region of interest" description="Disordered" evidence="1">
    <location>
        <begin position="1"/>
        <end position="37"/>
    </location>
</feature>
<dbReference type="CDD" id="cd00170">
    <property type="entry name" value="SEC14"/>
    <property type="match status" value="1"/>
</dbReference>
<dbReference type="GO" id="GO:0008289">
    <property type="term" value="F:lipid binding"/>
    <property type="evidence" value="ECO:0007669"/>
    <property type="project" value="InterPro"/>
</dbReference>
<feature type="compositionally biased region" description="Acidic residues" evidence="1">
    <location>
        <begin position="18"/>
        <end position="35"/>
    </location>
</feature>
<dbReference type="PANTHER" id="PTHR45932:SF3">
    <property type="entry name" value="PATELLIN-4-LIKE"/>
    <property type="match status" value="1"/>
</dbReference>
<evidence type="ECO:0000259" key="2">
    <source>
        <dbReference type="PROSITE" id="PS50191"/>
    </source>
</evidence>
<dbReference type="InterPro" id="IPR001251">
    <property type="entry name" value="CRAL-TRIO_dom"/>
</dbReference>
<dbReference type="KEGG" id="sind:105163416"/>
<dbReference type="GeneID" id="105163416"/>
<dbReference type="InterPro" id="IPR056794">
    <property type="entry name" value="PATL1-6_C_GOLD"/>
</dbReference>
<dbReference type="InParanoid" id="A0A6I9T7E8"/>
<dbReference type="OrthoDB" id="75724at2759"/>
<dbReference type="PROSITE" id="PS50191">
    <property type="entry name" value="CRAL_TRIO"/>
    <property type="match status" value="1"/>
</dbReference>
<dbReference type="RefSeq" id="XP_011080044.1">
    <property type="nucleotide sequence ID" value="XM_011081742.2"/>
</dbReference>
<dbReference type="InterPro" id="IPR044834">
    <property type="entry name" value="PATL"/>
</dbReference>
<dbReference type="Proteomes" id="UP000504604">
    <property type="component" value="Linkage group LG6"/>
</dbReference>
<dbReference type="AlphaFoldDB" id="A0A6I9T7E8"/>
<organism evidence="3 4">
    <name type="scientific">Sesamum indicum</name>
    <name type="common">Oriental sesame</name>
    <name type="synonym">Sesamum orientale</name>
    <dbReference type="NCBI Taxonomy" id="4182"/>
    <lineage>
        <taxon>Eukaryota</taxon>
        <taxon>Viridiplantae</taxon>
        <taxon>Streptophyta</taxon>
        <taxon>Embryophyta</taxon>
        <taxon>Tracheophyta</taxon>
        <taxon>Spermatophyta</taxon>
        <taxon>Magnoliopsida</taxon>
        <taxon>eudicotyledons</taxon>
        <taxon>Gunneridae</taxon>
        <taxon>Pentapetalae</taxon>
        <taxon>asterids</taxon>
        <taxon>lamiids</taxon>
        <taxon>Lamiales</taxon>
        <taxon>Pedaliaceae</taxon>
        <taxon>Sesamum</taxon>
    </lineage>
</organism>
<sequence length="423" mass="48997">MEPPELENPQSKNMQEERSDEDASDHDSEEEECDVAEMKKTRSKSLVEFRFRVEEAIRGNYLLGRKNDEGENAENFRDIRLWGVPLLPSHGHEGTDTVLMKFLKAKRYKVHEAFTLLRKTLKWRGDFRPDEVVGEEFRPEIIDLWFTSGRDKIGRPLCYIILGKEWQKKMLSTEEYLRWRVLCLEKGIQNLSFRPGGVDSLIQIIDLKNSPGTASKEVKLICKRIIAMHQDNYPALVYKNLIINVPSWFMALNTLNLRLITQKSRNKFIFVKSSRVTETLLKYATAENLLVEYGGLKRENDTEFSTDDKVLEVNIRPGTTEVIQIPANEVGVTVTWDVTVVGYEVGYKEEFVPDDDCSYIVLIQEKKMLESIRNSFHIREPGKLVITIVNGAYTKKKAFYRYKSCPSVPMYMLIKSYKPSLTL</sequence>
<evidence type="ECO:0000256" key="1">
    <source>
        <dbReference type="SAM" id="MobiDB-lite"/>
    </source>
</evidence>
<dbReference type="PANTHER" id="PTHR45932">
    <property type="entry name" value="PATELLIN-1"/>
    <property type="match status" value="1"/>
</dbReference>
<reference evidence="4" key="1">
    <citation type="submission" date="2025-08" db="UniProtKB">
        <authorList>
            <consortium name="RefSeq"/>
        </authorList>
    </citation>
    <scope>IDENTIFICATION</scope>
</reference>
<feature type="domain" description="CRAL-TRIO" evidence="2">
    <location>
        <begin position="129"/>
        <end position="301"/>
    </location>
</feature>
<gene>
    <name evidence="4" type="primary">LOC105163416</name>
</gene>
<dbReference type="InterPro" id="IPR036865">
    <property type="entry name" value="CRAL-TRIO_dom_sf"/>
</dbReference>
<proteinExistence type="predicted"/>
<dbReference type="SUPFAM" id="SSF46938">
    <property type="entry name" value="CRAL/TRIO N-terminal domain"/>
    <property type="match status" value="1"/>
</dbReference>
<dbReference type="SUPFAM" id="SSF52087">
    <property type="entry name" value="CRAL/TRIO domain"/>
    <property type="match status" value="1"/>
</dbReference>
<accession>A0A6I9T7E8</accession>
<protein>
    <submittedName>
        <fullName evidence="4">Patellin-4</fullName>
    </submittedName>
</protein>
<dbReference type="Pfam" id="PF25099">
    <property type="entry name" value="GOLD_PATL1_C"/>
    <property type="match status" value="1"/>
</dbReference>
<keyword evidence="3" id="KW-1185">Reference proteome</keyword>
<dbReference type="SMART" id="SM00516">
    <property type="entry name" value="SEC14"/>
    <property type="match status" value="1"/>
</dbReference>
<dbReference type="Pfam" id="PF00650">
    <property type="entry name" value="CRAL_TRIO"/>
    <property type="match status" value="1"/>
</dbReference>
<dbReference type="InterPro" id="IPR036273">
    <property type="entry name" value="CRAL/TRIO_N_dom_sf"/>
</dbReference>
<evidence type="ECO:0000313" key="3">
    <source>
        <dbReference type="Proteomes" id="UP000504604"/>
    </source>
</evidence>
<name>A0A6I9T7E8_SESIN</name>
<dbReference type="Gene3D" id="3.40.525.10">
    <property type="entry name" value="CRAL-TRIO lipid binding domain"/>
    <property type="match status" value="1"/>
</dbReference>